<proteinExistence type="predicted"/>
<evidence type="ECO:0000259" key="2">
    <source>
        <dbReference type="Pfam" id="PF13193"/>
    </source>
</evidence>
<evidence type="ECO:0000313" key="3">
    <source>
        <dbReference type="EMBL" id="SDW89950.1"/>
    </source>
</evidence>
<dbReference type="GO" id="GO:0016877">
    <property type="term" value="F:ligase activity, forming carbon-sulfur bonds"/>
    <property type="evidence" value="ECO:0007669"/>
    <property type="project" value="UniProtKB-ARBA"/>
</dbReference>
<dbReference type="InterPro" id="IPR042099">
    <property type="entry name" value="ANL_N_sf"/>
</dbReference>
<feature type="domain" description="AMP-dependent synthetase/ligase" evidence="1">
    <location>
        <begin position="7"/>
        <end position="91"/>
    </location>
</feature>
<dbReference type="Gene3D" id="3.40.50.12780">
    <property type="entry name" value="N-terminal domain of ligase-like"/>
    <property type="match status" value="1"/>
</dbReference>
<feature type="domain" description="AMP-dependent synthetase/ligase" evidence="1">
    <location>
        <begin position="125"/>
        <end position="297"/>
    </location>
</feature>
<evidence type="ECO:0000313" key="4">
    <source>
        <dbReference type="Proteomes" id="UP000182379"/>
    </source>
</evidence>
<dbReference type="RefSeq" id="WP_074706114.1">
    <property type="nucleotide sequence ID" value="NZ_DBEZMR010000006.1"/>
</dbReference>
<sequence>MDYAKILEQWARIQPDKPCLVEEGRTLTYGRMAALARAYGKKLEGLGIPRQTVLIVRQEPADQLAAFLGAEQAGWVPVLGHPDLSPEGAEELARVRQIGWIDDGNLRPGCGDAPVPAPEWCMGVLSSGSTGLPKLMFRTWESWGDFFPEQDRKFQVDRDTLGFAEGSMSFTGNLNVWAQLLHAGATLVLATNLRSTRWRALLDRYPVTLLYLVPVKLKLLLQVLEKEYPSLKMVLAGSQLLDAETARALKKHFPRSQILLYYGASELDYITWLTYEELLAHPQSVGKPCPGVKVEIREGMIYIDTPYRVDGMPRPCTLEDMGYFDRDGYLIFQGRRGQVVNKGGLTVSCSRVEQALMKVPGVRDACVVPIRDKERGEDLGAAVVLEPGIPLAQVRKALRKNLLPGEIPGRWKTWEALPLSGVGKVDCRKVRDNLESGV</sequence>
<dbReference type="EMBL" id="FNOP01000008">
    <property type="protein sequence ID" value="SDW89950.1"/>
    <property type="molecule type" value="Genomic_DNA"/>
</dbReference>
<dbReference type="PANTHER" id="PTHR43767:SF10">
    <property type="entry name" value="SURFACTIN SYNTHASE SUBUNIT 1"/>
    <property type="match status" value="1"/>
</dbReference>
<organism evidence="3 4">
    <name type="scientific">Acidaminococcus fermentans</name>
    <dbReference type="NCBI Taxonomy" id="905"/>
    <lineage>
        <taxon>Bacteria</taxon>
        <taxon>Bacillati</taxon>
        <taxon>Bacillota</taxon>
        <taxon>Negativicutes</taxon>
        <taxon>Acidaminococcales</taxon>
        <taxon>Acidaminococcaceae</taxon>
        <taxon>Acidaminococcus</taxon>
    </lineage>
</organism>
<dbReference type="AlphaFoldDB" id="A0A1H2XAT3"/>
<feature type="domain" description="AMP-binding enzyme C-terminal" evidence="2">
    <location>
        <begin position="352"/>
        <end position="424"/>
    </location>
</feature>
<name>A0A1H2XAT3_ACIFE</name>
<dbReference type="InterPro" id="IPR045851">
    <property type="entry name" value="AMP-bd_C_sf"/>
</dbReference>
<dbReference type="PANTHER" id="PTHR43767">
    <property type="entry name" value="LONG-CHAIN-FATTY-ACID--COA LIGASE"/>
    <property type="match status" value="1"/>
</dbReference>
<reference evidence="3 4" key="1">
    <citation type="submission" date="2016-10" db="EMBL/GenBank/DDBJ databases">
        <authorList>
            <person name="Varghese N."/>
            <person name="Submissions S."/>
        </authorList>
    </citation>
    <scope>NUCLEOTIDE SEQUENCE [LARGE SCALE GENOMIC DNA]</scope>
    <source>
        <strain evidence="3 4">WCC6</strain>
    </source>
</reference>
<dbReference type="InterPro" id="IPR050237">
    <property type="entry name" value="ATP-dep_AMP-bd_enzyme"/>
</dbReference>
<dbReference type="Gene3D" id="3.30.300.30">
    <property type="match status" value="1"/>
</dbReference>
<dbReference type="InterPro" id="IPR000873">
    <property type="entry name" value="AMP-dep_synth/lig_dom"/>
</dbReference>
<dbReference type="InterPro" id="IPR025110">
    <property type="entry name" value="AMP-bd_C"/>
</dbReference>
<dbReference type="Pfam" id="PF00501">
    <property type="entry name" value="AMP-binding"/>
    <property type="match status" value="2"/>
</dbReference>
<evidence type="ECO:0000259" key="1">
    <source>
        <dbReference type="Pfam" id="PF00501"/>
    </source>
</evidence>
<dbReference type="SUPFAM" id="SSF56801">
    <property type="entry name" value="Acetyl-CoA synthetase-like"/>
    <property type="match status" value="1"/>
</dbReference>
<protein>
    <submittedName>
        <fullName evidence="3">Long-chain acyl-CoA synthetase</fullName>
    </submittedName>
</protein>
<comment type="caution">
    <text evidence="3">The sequence shown here is derived from an EMBL/GenBank/DDBJ whole genome shotgun (WGS) entry which is preliminary data.</text>
</comment>
<dbReference type="Proteomes" id="UP000182379">
    <property type="component" value="Unassembled WGS sequence"/>
</dbReference>
<gene>
    <name evidence="3" type="ORF">SAMN05216495_10852</name>
</gene>
<accession>A0A1H2XAT3</accession>
<dbReference type="Pfam" id="PF13193">
    <property type="entry name" value="AMP-binding_C"/>
    <property type="match status" value="1"/>
</dbReference>